<dbReference type="GeneID" id="89289521"/>
<organism evidence="1 2">
    <name type="scientific">Pyrodictium abyssi</name>
    <dbReference type="NCBI Taxonomy" id="54256"/>
    <lineage>
        <taxon>Archaea</taxon>
        <taxon>Thermoproteota</taxon>
        <taxon>Thermoprotei</taxon>
        <taxon>Desulfurococcales</taxon>
        <taxon>Pyrodictiaceae</taxon>
        <taxon>Pyrodictium</taxon>
    </lineage>
</organism>
<gene>
    <name evidence="1" type="ORF">PABY_15110</name>
</gene>
<proteinExistence type="predicted"/>
<name>A0ABM8IYG4_9CREN</name>
<reference evidence="1 2" key="1">
    <citation type="submission" date="2023-09" db="EMBL/GenBank/DDBJ databases">
        <title>Pyrofollis japonicus gen. nov. sp. nov., a novel member of the family Pyrodictiaceae isolated from the Iheya North hydrothermal field.</title>
        <authorList>
            <person name="Miyazaki U."/>
            <person name="Sanari M."/>
            <person name="Tame A."/>
            <person name="Kitajima M."/>
            <person name="Okamoto A."/>
            <person name="Sawayama S."/>
            <person name="Miyazaki J."/>
            <person name="Takai K."/>
            <person name="Nakagawa S."/>
        </authorList>
    </citation>
    <scope>NUCLEOTIDE SEQUENCE [LARGE SCALE GENOMIC DNA]</scope>
    <source>
        <strain evidence="1 2">AV2</strain>
    </source>
</reference>
<accession>A0ABM8IYG4</accession>
<dbReference type="EMBL" id="AP028907">
    <property type="protein sequence ID" value="BES81944.1"/>
    <property type="molecule type" value="Genomic_DNA"/>
</dbReference>
<dbReference type="RefSeq" id="WP_338248787.1">
    <property type="nucleotide sequence ID" value="NZ_AP028907.1"/>
</dbReference>
<sequence length="189" mass="19751">MTLPGLREAAVDAPRRSEGILGVLEEAADRIAGAAKAATPPRVAAVYAMLASAGALPVALRGGPPPLSPVQYADFATEVIARLETAGLYEEARPLRRALMSGRLPVYDLARSYLLGDLDFVASVSRELGAAEWLVRILAATVAAGSARAVRALLEERGSLPAPAREAVCPVCGRPLAGGQCSFCLYARR</sequence>
<dbReference type="SUPFAM" id="SSF144020">
    <property type="entry name" value="FdhE-like"/>
    <property type="match status" value="1"/>
</dbReference>
<dbReference type="Proteomes" id="UP001341135">
    <property type="component" value="Chromosome"/>
</dbReference>
<dbReference type="InterPro" id="IPR024064">
    <property type="entry name" value="FdhE-like_sf"/>
</dbReference>
<protein>
    <submittedName>
        <fullName evidence="1">Uncharacterized protein</fullName>
    </submittedName>
</protein>
<evidence type="ECO:0000313" key="1">
    <source>
        <dbReference type="EMBL" id="BES81944.1"/>
    </source>
</evidence>
<evidence type="ECO:0000313" key="2">
    <source>
        <dbReference type="Proteomes" id="UP001341135"/>
    </source>
</evidence>
<keyword evidence="2" id="KW-1185">Reference proteome</keyword>